<dbReference type="GO" id="GO:0004843">
    <property type="term" value="F:cysteine-type deubiquitinase activity"/>
    <property type="evidence" value="ECO:0007669"/>
    <property type="project" value="InterPro"/>
</dbReference>
<dbReference type="OrthoDB" id="292964at2759"/>
<dbReference type="InterPro" id="IPR001394">
    <property type="entry name" value="Peptidase_C19_UCH"/>
</dbReference>
<gene>
    <name evidence="5" type="ORF">EIN_340650</name>
</gene>
<feature type="compositionally biased region" description="Basic and acidic residues" evidence="1">
    <location>
        <begin position="1127"/>
        <end position="1137"/>
    </location>
</feature>
<accession>A0A0A1UE14</accession>
<evidence type="ECO:0000313" key="5">
    <source>
        <dbReference type="EMBL" id="ELP94727.1"/>
    </source>
</evidence>
<dbReference type="Pfam" id="PF00443">
    <property type="entry name" value="UCH"/>
    <property type="match status" value="1"/>
</dbReference>
<keyword evidence="6" id="KW-1185">Reference proteome</keyword>
<feature type="region of interest" description="Disordered" evidence="1">
    <location>
        <begin position="843"/>
        <end position="865"/>
    </location>
</feature>
<dbReference type="VEuPathDB" id="AmoebaDB:EIN_340650"/>
<dbReference type="PROSITE" id="PS51283">
    <property type="entry name" value="DUSP"/>
    <property type="match status" value="1"/>
</dbReference>
<feature type="region of interest" description="Disordered" evidence="1">
    <location>
        <begin position="1127"/>
        <end position="1150"/>
    </location>
</feature>
<evidence type="ECO:0000256" key="1">
    <source>
        <dbReference type="SAM" id="MobiDB-lite"/>
    </source>
</evidence>
<keyword evidence="2" id="KW-0472">Membrane</keyword>
<sequence length="1426" mass="162950">MGNTQTPRVYNEYQSPSYKDVLKTCLATFPMTTINNLYLSNVLFGQIPKPFTQRIFSLFPTNIPFQMVVALVYIFMVSPRHTRAVFITDLYLGSTRKLSQDQINRFFYDLTVETNSNVDLIKILHDFRITISPLGCTDTDIINYLTTQLTVTHYTNCQIFTWICEGGKMPRAGHPLIDPERTINDLLLIWNVRKPADKNETKISKISTTIVSSYSTEESVCQFNERSIKQLTQIYYALRPLKFSEKGVSVDLIMMLLSPTIKKAILVPLTQLITTKGLHDNYKTFFIALAFTCKDTTDEKFKFIREVLNPPVIGTSVELKSDLKSELQVTQTLQKKTVDLNFVMPFIDAFCTFSSTIKESIGDDREPTDAKESVKDFILRLVSKLGEYFAYTDFENSMKGDAGINMEIEQMSQAMSVLHGGLPKKIETEAQVFKIYINMYDVAKMRAGERVVVIPANWFSKWMIMLNSKTREPLGRIDFTSIVDEKIPMALKESVKESDVVALHPEVFSAIDTWYKHEGAFIERRLYLDEENKVKVELFPLRLQAFSHLKGALTIPVRNLNAYAAYNDFIVISKYASLVELHKALCIRFKVPFNKARILMFDANKTPLIVQLGEGMLVKEYFKDLDFVCLQSVSVKLEAQNVDTETPIGVSGGEVGFYNEGNTCYINSVIQVLAHTPLFALYFLSNEVKKDLINGPLYSVGLGFSNLLYKMWKPTREPTVISMSQYRETMINATSKFNDKEQHDAMEYLCYMLLYLHDSVNRRRNPNYIEMHSQQLQREKQQNQRVADSAEHQKMLNENHSQVSENTTTKTNEELKDKSSKDSTGAKEAEDIIAKDLVAGVLKEQPNDDQRPLQSPLESPPNKEEVIKERLKERMDEEKSWNDFTEVNESIISETTTVMLKNEICCSVCQTKKVNFEPTNALSIPLTSEMYRTVEFIVVGMDGQLPIKYSLRLPPETLLKEVKAQIATLSGVQTTHLVFTDAPGGVVKDILKDSMSMRELPKTVKVFEVERVNTVNPQEKCINSVVTKRVKKNAGNLFGTEMEEVTIPSSSLTPLIDADNERDPDGVVIVNCINRISSENAVYFVHKFTGRVVSVPFLLTLSYKDLTVKNIEKVILRHLRLAMRKVNEKTETQKGDETTSQVPQRGNEDTSQITQLDSFCVEDMKEEELPFDLHVTSYDGKNCYLCSWEKGCIGCKLTQDILDKYDFSKFTFTVCIDWKKDNTIRYDQSIADVMLRDPSVERNRQIERLPIDIKDCFALFTSPEELGIENGWFCPHCKAMQVAKKRIVIDSLPIYLIVHLNRFTEVAGSWSKRMTDVKYPLKGFSIQKYLDSSVKCDENDVYDLFGVINHNGTLVAGHYTAMCTSQDGRWLKFDDKTVSQIHENAVVNENAYILFYMRRNADVGEVMRKFNFNANMDLLNQSCVIV</sequence>
<protein>
    <submittedName>
        <fullName evidence="5">Uncharacterized protein</fullName>
    </submittedName>
</protein>
<dbReference type="PANTHER" id="PTHR21646">
    <property type="entry name" value="UBIQUITIN CARBOXYL-TERMINAL HYDROLASE"/>
    <property type="match status" value="1"/>
</dbReference>
<feature type="compositionally biased region" description="Basic and acidic residues" evidence="1">
    <location>
        <begin position="811"/>
        <end position="829"/>
    </location>
</feature>
<keyword evidence="2" id="KW-1133">Transmembrane helix</keyword>
<dbReference type="Gene3D" id="3.90.70.10">
    <property type="entry name" value="Cysteine proteinases"/>
    <property type="match status" value="3"/>
</dbReference>
<keyword evidence="2" id="KW-0812">Transmembrane</keyword>
<evidence type="ECO:0000259" key="3">
    <source>
        <dbReference type="PROSITE" id="PS50235"/>
    </source>
</evidence>
<feature type="region of interest" description="Disordered" evidence="1">
    <location>
        <begin position="796"/>
        <end position="829"/>
    </location>
</feature>
<dbReference type="InterPro" id="IPR018200">
    <property type="entry name" value="USP_CS"/>
</dbReference>
<dbReference type="Gene3D" id="3.30.2230.10">
    <property type="entry name" value="DUSP-like"/>
    <property type="match status" value="1"/>
</dbReference>
<dbReference type="InterPro" id="IPR006615">
    <property type="entry name" value="Pept_C19_DUSP"/>
</dbReference>
<dbReference type="PROSITE" id="PS50235">
    <property type="entry name" value="USP_3"/>
    <property type="match status" value="1"/>
</dbReference>
<dbReference type="InterPro" id="IPR035927">
    <property type="entry name" value="DUSP-like_sf"/>
</dbReference>
<evidence type="ECO:0000256" key="2">
    <source>
        <dbReference type="SAM" id="Phobius"/>
    </source>
</evidence>
<dbReference type="EMBL" id="KB206175">
    <property type="protein sequence ID" value="ELP94727.1"/>
    <property type="molecule type" value="Genomic_DNA"/>
</dbReference>
<reference evidence="5 6" key="1">
    <citation type="submission" date="2012-10" db="EMBL/GenBank/DDBJ databases">
        <authorList>
            <person name="Zafar N."/>
            <person name="Inman J."/>
            <person name="Hall N."/>
            <person name="Lorenzi H."/>
            <person name="Caler E."/>
        </authorList>
    </citation>
    <scope>NUCLEOTIDE SEQUENCE [LARGE SCALE GENOMIC DNA]</scope>
    <source>
        <strain evidence="5 6">IP1</strain>
    </source>
</reference>
<feature type="domain" description="USP" evidence="3">
    <location>
        <begin position="655"/>
        <end position="1399"/>
    </location>
</feature>
<feature type="domain" description="DUSP" evidence="4">
    <location>
        <begin position="424"/>
        <end position="527"/>
    </location>
</feature>
<proteinExistence type="predicted"/>
<dbReference type="GO" id="GO:0016579">
    <property type="term" value="P:protein deubiquitination"/>
    <property type="evidence" value="ECO:0007669"/>
    <property type="project" value="InterPro"/>
</dbReference>
<dbReference type="SUPFAM" id="SSF54001">
    <property type="entry name" value="Cysteine proteinases"/>
    <property type="match status" value="1"/>
</dbReference>
<dbReference type="InterPro" id="IPR050185">
    <property type="entry name" value="Ub_carboxyl-term_hydrolase"/>
</dbReference>
<dbReference type="InterPro" id="IPR038765">
    <property type="entry name" value="Papain-like_cys_pep_sf"/>
</dbReference>
<feature type="transmembrane region" description="Helical" evidence="2">
    <location>
        <begin position="55"/>
        <end position="76"/>
    </location>
</feature>
<name>A0A0A1UE14_ENTIV</name>
<evidence type="ECO:0000313" key="6">
    <source>
        <dbReference type="Proteomes" id="UP000014680"/>
    </source>
</evidence>
<evidence type="ECO:0000259" key="4">
    <source>
        <dbReference type="PROSITE" id="PS51283"/>
    </source>
</evidence>
<dbReference type="SUPFAM" id="SSF143791">
    <property type="entry name" value="DUSP-like"/>
    <property type="match status" value="1"/>
</dbReference>
<feature type="compositionally biased region" description="Polar residues" evidence="1">
    <location>
        <begin position="1138"/>
        <end position="1150"/>
    </location>
</feature>
<dbReference type="PANTHER" id="PTHR21646:SF46">
    <property type="entry name" value="UBIQUITIN CARBOXYL-TERMINAL HYDROLASE"/>
    <property type="match status" value="1"/>
</dbReference>
<dbReference type="RefSeq" id="XP_004261498.1">
    <property type="nucleotide sequence ID" value="XM_004261450.1"/>
</dbReference>
<dbReference type="PROSITE" id="PS00973">
    <property type="entry name" value="USP_2"/>
    <property type="match status" value="1"/>
</dbReference>
<dbReference type="Proteomes" id="UP000014680">
    <property type="component" value="Unassembled WGS sequence"/>
</dbReference>
<dbReference type="KEGG" id="eiv:EIN_340650"/>
<dbReference type="PROSITE" id="PS00972">
    <property type="entry name" value="USP_1"/>
    <property type="match status" value="1"/>
</dbReference>
<organism evidence="5 6">
    <name type="scientific">Entamoeba invadens IP1</name>
    <dbReference type="NCBI Taxonomy" id="370355"/>
    <lineage>
        <taxon>Eukaryota</taxon>
        <taxon>Amoebozoa</taxon>
        <taxon>Evosea</taxon>
        <taxon>Archamoebae</taxon>
        <taxon>Mastigamoebida</taxon>
        <taxon>Entamoebidae</taxon>
        <taxon>Entamoeba</taxon>
    </lineage>
</organism>
<dbReference type="OMA" id="QHDAMEY"/>
<dbReference type="GeneID" id="14893731"/>
<dbReference type="InterPro" id="IPR028889">
    <property type="entry name" value="USP"/>
</dbReference>